<evidence type="ECO:0000256" key="10">
    <source>
        <dbReference type="ARBA" id="ARBA00022989"/>
    </source>
</evidence>
<evidence type="ECO:0000256" key="13">
    <source>
        <dbReference type="ARBA" id="ARBA00023136"/>
    </source>
</evidence>
<comment type="catalytic activity">
    <reaction evidence="16">
        <text>RX + glutathione = an S-substituted glutathione + a halide anion + H(+)</text>
        <dbReference type="Rhea" id="RHEA:16437"/>
        <dbReference type="ChEBI" id="CHEBI:15378"/>
        <dbReference type="ChEBI" id="CHEBI:16042"/>
        <dbReference type="ChEBI" id="CHEBI:17792"/>
        <dbReference type="ChEBI" id="CHEBI:57925"/>
        <dbReference type="ChEBI" id="CHEBI:90779"/>
        <dbReference type="EC" id="2.5.1.18"/>
    </reaction>
    <physiologicalReaction direction="left-to-right" evidence="16">
        <dbReference type="Rhea" id="RHEA:16438"/>
    </physiologicalReaction>
</comment>
<evidence type="ECO:0000256" key="2">
    <source>
        <dbReference type="ARBA" id="ARBA00004294"/>
    </source>
</evidence>
<proteinExistence type="inferred from homology"/>
<keyword evidence="12" id="KW-0496">Mitochondrion</keyword>
<evidence type="ECO:0000256" key="11">
    <source>
        <dbReference type="ARBA" id="ARBA00022990"/>
    </source>
</evidence>
<comment type="similarity">
    <text evidence="4">Belongs to the MAPEG family.</text>
</comment>
<evidence type="ECO:0000256" key="16">
    <source>
        <dbReference type="ARBA" id="ARBA00049385"/>
    </source>
</evidence>
<evidence type="ECO:0000256" key="5">
    <source>
        <dbReference type="ARBA" id="ARBA00012452"/>
    </source>
</evidence>
<dbReference type="AlphaFoldDB" id="A0A7J8JIV1"/>
<evidence type="ECO:0000313" key="18">
    <source>
        <dbReference type="EMBL" id="KAF6496431.1"/>
    </source>
</evidence>
<keyword evidence="7 17" id="KW-0812">Transmembrane</keyword>
<dbReference type="Proteomes" id="UP000593571">
    <property type="component" value="Unassembled WGS sequence"/>
</dbReference>
<dbReference type="InterPro" id="IPR040162">
    <property type="entry name" value="MGST1-like"/>
</dbReference>
<evidence type="ECO:0000256" key="4">
    <source>
        <dbReference type="ARBA" id="ARBA00010459"/>
    </source>
</evidence>
<dbReference type="Pfam" id="PF01124">
    <property type="entry name" value="MAPEG"/>
    <property type="match status" value="1"/>
</dbReference>
<evidence type="ECO:0000256" key="3">
    <source>
        <dbReference type="ARBA" id="ARBA00004477"/>
    </source>
</evidence>
<keyword evidence="6 18" id="KW-0808">Transferase</keyword>
<evidence type="ECO:0000256" key="7">
    <source>
        <dbReference type="ARBA" id="ARBA00022692"/>
    </source>
</evidence>
<accession>A0A7J8JIV1</accession>
<evidence type="ECO:0000256" key="14">
    <source>
        <dbReference type="ARBA" id="ARBA00038540"/>
    </source>
</evidence>
<dbReference type="KEGG" id="ray:107508627"/>
<dbReference type="EMBL" id="JACASE010000002">
    <property type="protein sequence ID" value="KAF6496431.1"/>
    <property type="molecule type" value="Genomic_DNA"/>
</dbReference>
<dbReference type="PANTHER" id="PTHR10689">
    <property type="entry name" value="MICROSOMAL GLUTATHIONE S-TRANSFERASE 1"/>
    <property type="match status" value="1"/>
</dbReference>
<comment type="subunit">
    <text evidence="14">Homotrimer; The trimer binds only one molecule of glutathione.</text>
</comment>
<dbReference type="PANTHER" id="PTHR10689:SF6">
    <property type="entry name" value="MICROSOMAL GLUTATHIONE S-TRANSFERASE 1"/>
    <property type="match status" value="1"/>
</dbReference>
<feature type="transmembrane region" description="Helical" evidence="17">
    <location>
        <begin position="131"/>
        <end position="149"/>
    </location>
</feature>
<evidence type="ECO:0000256" key="6">
    <source>
        <dbReference type="ARBA" id="ARBA00022679"/>
    </source>
</evidence>
<gene>
    <name evidence="18" type="ORF">HJG63_013293</name>
</gene>
<keyword evidence="10 17" id="KW-1133">Transmembrane helix</keyword>
<evidence type="ECO:0000313" key="19">
    <source>
        <dbReference type="Proteomes" id="UP000593571"/>
    </source>
</evidence>
<keyword evidence="9" id="KW-0256">Endoplasmic reticulum</keyword>
<evidence type="ECO:0000256" key="12">
    <source>
        <dbReference type="ARBA" id="ARBA00023128"/>
    </source>
</evidence>
<dbReference type="GO" id="GO:0005741">
    <property type="term" value="C:mitochondrial outer membrane"/>
    <property type="evidence" value="ECO:0007669"/>
    <property type="project" value="UniProtKB-SubCell"/>
</dbReference>
<keyword evidence="8" id="KW-1000">Mitochondrion outer membrane</keyword>
<dbReference type="SUPFAM" id="SSF161084">
    <property type="entry name" value="MAPEG domain-like"/>
    <property type="match status" value="1"/>
</dbReference>
<sequence>MVDLTQLMENEAFMAFASYTTIVLSKMMFMSIATSFYRLTRKVFANPEDCSYGGKGENAKKYLRTDDKVERVRRAHLNDLENIVPYFGIGLLYSLSDPDLSTAILHFRLFLGARIYHTVAYLLPLPQPNRVLAFLVGYGVTLSMAFRLLKSRLYL</sequence>
<keyword evidence="13 17" id="KW-0472">Membrane</keyword>
<evidence type="ECO:0000256" key="9">
    <source>
        <dbReference type="ARBA" id="ARBA00022824"/>
    </source>
</evidence>
<dbReference type="FunFam" id="1.20.120.550:FF:000002">
    <property type="entry name" value="Microsomal glutathione S-transferase 1"/>
    <property type="match status" value="1"/>
</dbReference>
<keyword evidence="19" id="KW-1185">Reference proteome</keyword>
<dbReference type="OrthoDB" id="193139at2759"/>
<name>A0A7J8JIV1_ROUAE</name>
<comment type="function">
    <text evidence="1">Conjugation of reduced glutathione to a wide number of exogenous and endogenous hydrophobic electrophiles.</text>
</comment>
<evidence type="ECO:0000256" key="15">
    <source>
        <dbReference type="ARBA" id="ARBA00039397"/>
    </source>
</evidence>
<feature type="transmembrane region" description="Helical" evidence="17">
    <location>
        <begin position="12"/>
        <end position="37"/>
    </location>
</feature>
<comment type="subcellular location">
    <subcellularLocation>
        <location evidence="3">Endoplasmic reticulum membrane</location>
        <topology evidence="3">Multi-pass membrane protein</topology>
    </subcellularLocation>
    <subcellularLocation>
        <location evidence="2">Mitochondrion outer membrane</location>
    </subcellularLocation>
</comment>
<protein>
    <recommendedName>
        <fullName evidence="15">Microsomal glutathione S-transferase 1</fullName>
        <ecNumber evidence="5">2.5.1.18</ecNumber>
    </recommendedName>
</protein>
<reference evidence="18 19" key="1">
    <citation type="journal article" date="2020" name="Nature">
        <title>Six reference-quality genomes reveal evolution of bat adaptations.</title>
        <authorList>
            <person name="Jebb D."/>
            <person name="Huang Z."/>
            <person name="Pippel M."/>
            <person name="Hughes G.M."/>
            <person name="Lavrichenko K."/>
            <person name="Devanna P."/>
            <person name="Winkler S."/>
            <person name="Jermiin L.S."/>
            <person name="Skirmuntt E.C."/>
            <person name="Katzourakis A."/>
            <person name="Burkitt-Gray L."/>
            <person name="Ray D.A."/>
            <person name="Sullivan K.A.M."/>
            <person name="Roscito J.G."/>
            <person name="Kirilenko B.M."/>
            <person name="Davalos L.M."/>
            <person name="Corthals A.P."/>
            <person name="Power M.L."/>
            <person name="Jones G."/>
            <person name="Ransome R.D."/>
            <person name="Dechmann D.K.N."/>
            <person name="Locatelli A.G."/>
            <person name="Puechmaille S.J."/>
            <person name="Fedrigo O."/>
            <person name="Jarvis E.D."/>
            <person name="Hiller M."/>
            <person name="Vernes S.C."/>
            <person name="Myers E.W."/>
            <person name="Teeling E.C."/>
        </authorList>
    </citation>
    <scope>NUCLEOTIDE SEQUENCE [LARGE SCALE GENOMIC DNA]</scope>
    <source>
        <strain evidence="18">MRouAeg1</strain>
        <tissue evidence="18">Muscle</tissue>
    </source>
</reference>
<dbReference type="InterPro" id="IPR023352">
    <property type="entry name" value="MAPEG-like_dom_sf"/>
</dbReference>
<dbReference type="EC" id="2.5.1.18" evidence="5"/>
<evidence type="ECO:0000256" key="8">
    <source>
        <dbReference type="ARBA" id="ARBA00022787"/>
    </source>
</evidence>
<dbReference type="GO" id="GO:0005789">
    <property type="term" value="C:endoplasmic reticulum membrane"/>
    <property type="evidence" value="ECO:0007669"/>
    <property type="project" value="UniProtKB-SubCell"/>
</dbReference>
<organism evidence="18 19">
    <name type="scientific">Rousettus aegyptiacus</name>
    <name type="common">Egyptian fruit bat</name>
    <name type="synonym">Pteropus aegyptiacus</name>
    <dbReference type="NCBI Taxonomy" id="9407"/>
    <lineage>
        <taxon>Eukaryota</taxon>
        <taxon>Metazoa</taxon>
        <taxon>Chordata</taxon>
        <taxon>Craniata</taxon>
        <taxon>Vertebrata</taxon>
        <taxon>Euteleostomi</taxon>
        <taxon>Mammalia</taxon>
        <taxon>Eutheria</taxon>
        <taxon>Laurasiatheria</taxon>
        <taxon>Chiroptera</taxon>
        <taxon>Yinpterochiroptera</taxon>
        <taxon>Pteropodoidea</taxon>
        <taxon>Pteropodidae</taxon>
        <taxon>Rousettinae</taxon>
        <taxon>Rousettus</taxon>
    </lineage>
</organism>
<dbReference type="Gene3D" id="1.20.120.550">
    <property type="entry name" value="Membrane associated eicosanoid/glutathione metabolism-like domain"/>
    <property type="match status" value="1"/>
</dbReference>
<keyword evidence="11" id="KW-0007">Acetylation</keyword>
<dbReference type="InterPro" id="IPR001129">
    <property type="entry name" value="Membr-assoc_MAPEG"/>
</dbReference>
<evidence type="ECO:0000256" key="1">
    <source>
        <dbReference type="ARBA" id="ARBA00003701"/>
    </source>
</evidence>
<evidence type="ECO:0000256" key="17">
    <source>
        <dbReference type="SAM" id="Phobius"/>
    </source>
</evidence>
<comment type="caution">
    <text evidence="18">The sequence shown here is derived from an EMBL/GenBank/DDBJ whole genome shotgun (WGS) entry which is preliminary data.</text>
</comment>
<dbReference type="GO" id="GO:0004364">
    <property type="term" value="F:glutathione transferase activity"/>
    <property type="evidence" value="ECO:0007669"/>
    <property type="project" value="UniProtKB-EC"/>
</dbReference>